<organism evidence="8 9">
    <name type="scientific">Eimeria maxima</name>
    <name type="common">Coccidian parasite</name>
    <dbReference type="NCBI Taxonomy" id="5804"/>
    <lineage>
        <taxon>Eukaryota</taxon>
        <taxon>Sar</taxon>
        <taxon>Alveolata</taxon>
        <taxon>Apicomplexa</taxon>
        <taxon>Conoidasida</taxon>
        <taxon>Coccidia</taxon>
        <taxon>Eucoccidiorida</taxon>
        <taxon>Eimeriorina</taxon>
        <taxon>Eimeriidae</taxon>
        <taxon>Eimeria</taxon>
    </lineage>
</organism>
<dbReference type="OrthoDB" id="345780at2759"/>
<feature type="compositionally biased region" description="Low complexity" evidence="6">
    <location>
        <begin position="398"/>
        <end position="414"/>
    </location>
</feature>
<dbReference type="CDD" id="cd04474">
    <property type="entry name" value="RPA1_DBD_A"/>
    <property type="match status" value="1"/>
</dbReference>
<name>U6M4L0_EIMMA</name>
<dbReference type="FunFam" id="2.40.50.140:FF:000041">
    <property type="entry name" value="Replication protein A subunit"/>
    <property type="match status" value="1"/>
</dbReference>
<keyword evidence="3" id="KW-0863">Zinc-finger</keyword>
<accession>U6M4L0</accession>
<dbReference type="InterPro" id="IPR012340">
    <property type="entry name" value="NA-bd_OB-fold"/>
</dbReference>
<evidence type="ECO:0000259" key="7">
    <source>
        <dbReference type="Pfam" id="PF16900"/>
    </source>
</evidence>
<dbReference type="AlphaFoldDB" id="U6M4L0"/>
<dbReference type="Gene3D" id="2.40.50.140">
    <property type="entry name" value="Nucleic acid-binding proteins"/>
    <property type="match status" value="2"/>
</dbReference>
<dbReference type="RefSeq" id="XP_013335795.1">
    <property type="nucleotide sequence ID" value="XM_013480341.1"/>
</dbReference>
<dbReference type="Proteomes" id="UP000030763">
    <property type="component" value="Unassembled WGS sequence"/>
</dbReference>
<keyword evidence="5" id="KW-0238">DNA-binding</keyword>
<dbReference type="CDD" id="cd04475">
    <property type="entry name" value="RPA1_DBD_B"/>
    <property type="match status" value="1"/>
</dbReference>
<keyword evidence="4" id="KW-0862">Zinc</keyword>
<evidence type="ECO:0000313" key="9">
    <source>
        <dbReference type="Proteomes" id="UP000030763"/>
    </source>
</evidence>
<dbReference type="PANTHER" id="PTHR47165:SF4">
    <property type="entry name" value="OS03G0429900 PROTEIN"/>
    <property type="match status" value="1"/>
</dbReference>
<dbReference type="InterPro" id="IPR031657">
    <property type="entry name" value="REPA_OB_2"/>
</dbReference>
<evidence type="ECO:0000256" key="3">
    <source>
        <dbReference type="ARBA" id="ARBA00022771"/>
    </source>
</evidence>
<dbReference type="GO" id="GO:0003677">
    <property type="term" value="F:DNA binding"/>
    <property type="evidence" value="ECO:0007669"/>
    <property type="project" value="UniProtKB-KW"/>
</dbReference>
<evidence type="ECO:0000256" key="4">
    <source>
        <dbReference type="ARBA" id="ARBA00022833"/>
    </source>
</evidence>
<feature type="region of interest" description="Disordered" evidence="6">
    <location>
        <begin position="65"/>
        <end position="106"/>
    </location>
</feature>
<dbReference type="VEuPathDB" id="ToxoDB:EMWEY_00020150"/>
<feature type="region of interest" description="Disordered" evidence="6">
    <location>
        <begin position="139"/>
        <end position="190"/>
    </location>
</feature>
<dbReference type="SUPFAM" id="SSF50249">
    <property type="entry name" value="Nucleic acid-binding proteins"/>
    <property type="match status" value="2"/>
</dbReference>
<dbReference type="GeneID" id="25336001"/>
<proteinExistence type="inferred from homology"/>
<comment type="similarity">
    <text evidence="1">Belongs to the replication factor A protein 1 family.</text>
</comment>
<reference evidence="8" key="2">
    <citation type="submission" date="2013-10" db="EMBL/GenBank/DDBJ databases">
        <authorList>
            <person name="Aslett M."/>
        </authorList>
    </citation>
    <scope>NUCLEOTIDE SEQUENCE [LARGE SCALE GENOMIC DNA]</scope>
    <source>
        <strain evidence="8">Weybridge</strain>
    </source>
</reference>
<evidence type="ECO:0000256" key="2">
    <source>
        <dbReference type="ARBA" id="ARBA00022723"/>
    </source>
</evidence>
<feature type="domain" description="Replication protein A OB" evidence="7">
    <location>
        <begin position="290"/>
        <end position="386"/>
    </location>
</feature>
<gene>
    <name evidence="8" type="ORF">EMWEY_00020150</name>
</gene>
<keyword evidence="9" id="KW-1185">Reference proteome</keyword>
<evidence type="ECO:0000256" key="6">
    <source>
        <dbReference type="SAM" id="MobiDB-lite"/>
    </source>
</evidence>
<reference evidence="8" key="1">
    <citation type="submission" date="2013-10" db="EMBL/GenBank/DDBJ databases">
        <title>Genomic analysis of the causative agents of coccidiosis in chickens.</title>
        <authorList>
            <person name="Reid A.J."/>
            <person name="Blake D."/>
            <person name="Billington K."/>
            <person name="Browne H."/>
            <person name="Dunn M."/>
            <person name="Hung S."/>
            <person name="Kawahara F."/>
            <person name="Miranda-Saavedra D."/>
            <person name="Mourier T."/>
            <person name="Nagra H."/>
            <person name="Otto T.D."/>
            <person name="Rawlings N."/>
            <person name="Sanchez A."/>
            <person name="Sanders M."/>
            <person name="Subramaniam C."/>
            <person name="Tay Y."/>
            <person name="Dear P."/>
            <person name="Doerig C."/>
            <person name="Gruber A."/>
            <person name="Parkinson J."/>
            <person name="Shirley M."/>
            <person name="Wan K.L."/>
            <person name="Berriman M."/>
            <person name="Tomley F."/>
            <person name="Pain A."/>
        </authorList>
    </citation>
    <scope>NUCLEOTIDE SEQUENCE [LARGE SCALE GENOMIC DNA]</scope>
    <source>
        <strain evidence="8">Weybridge</strain>
    </source>
</reference>
<protein>
    <recommendedName>
        <fullName evidence="7">Replication protein A OB domain-containing protein</fullName>
    </recommendedName>
</protein>
<evidence type="ECO:0000313" key="8">
    <source>
        <dbReference type="EMBL" id="CDJ59147.1"/>
    </source>
</evidence>
<evidence type="ECO:0000256" key="1">
    <source>
        <dbReference type="ARBA" id="ARBA00005690"/>
    </source>
</evidence>
<keyword evidence="2" id="KW-0479">Metal-binding</keyword>
<dbReference type="EMBL" id="HG720131">
    <property type="protein sequence ID" value="CDJ59147.1"/>
    <property type="molecule type" value="Genomic_DNA"/>
</dbReference>
<feature type="compositionally biased region" description="Basic and acidic residues" evidence="6">
    <location>
        <begin position="65"/>
        <end position="87"/>
    </location>
</feature>
<sequence length="516" mass="56001">MQLHNGQQQTEASAPPSPVLSVGFWDAFAAGCMWSEPVLAALSFSPLGKDHILVLATDGSIQVKTKENTPSKKNAADGAKEQQEEQQQHLAGGGGEQQQSEENRGRWTPVVTELQLLPGQWSRPRCQLVMQPHRLYAAESGGEEAPKHRGNSPSKSTEETKRTPSEGQLPTAAAAKRAKKNNGSSNEGRSEIKTFANAKGESILFTVHLIDAQATEIRATFFGRAASHWHPRLSVGKVYTFSKGTLQRANRLHNSLPHEVQIKFDASVEIDEVGDDPSIPLQKFERVYLGDLPRFPPGSVVDVLGFVVGAKEVETVLSRTKNEQLLRRELTLLDASESPVFFTLFGAQALQLPHSALEDNPLVAIKGAKVQEYGGRSCLVSSAQMQITFLQRAHATETNRSTRAAAAPATQRQMQAEKETTEENMAHTGGSSRTQTPIFAGVAAADVQGELDWFSAKGAAILNTLEDYGPKAAFPLTLGEVGRAVQHLHLEEVGSSRAFNVIGSLLDLQGAHLFWL</sequence>
<dbReference type="GO" id="GO:0008270">
    <property type="term" value="F:zinc ion binding"/>
    <property type="evidence" value="ECO:0007669"/>
    <property type="project" value="UniProtKB-KW"/>
</dbReference>
<feature type="compositionally biased region" description="Basic and acidic residues" evidence="6">
    <location>
        <begin position="415"/>
        <end position="425"/>
    </location>
</feature>
<evidence type="ECO:0000256" key="5">
    <source>
        <dbReference type="ARBA" id="ARBA00023125"/>
    </source>
</evidence>
<feature type="region of interest" description="Disordered" evidence="6">
    <location>
        <begin position="398"/>
        <end position="433"/>
    </location>
</feature>
<dbReference type="PANTHER" id="PTHR47165">
    <property type="entry name" value="OS03G0429900 PROTEIN"/>
    <property type="match status" value="1"/>
</dbReference>
<dbReference type="Pfam" id="PF16900">
    <property type="entry name" value="REPA_OB_2"/>
    <property type="match status" value="1"/>
</dbReference>